<accession>A0A5K3EMS9</accession>
<proteinExistence type="predicted"/>
<dbReference type="WBParaSite" id="MCU_001381-RA">
    <property type="protein sequence ID" value="MCU_001381-RA"/>
    <property type="gene ID" value="MCU_001381"/>
</dbReference>
<organism evidence="2">
    <name type="scientific">Mesocestoides corti</name>
    <name type="common">Flatworm</name>
    <dbReference type="NCBI Taxonomy" id="53468"/>
    <lineage>
        <taxon>Eukaryota</taxon>
        <taxon>Metazoa</taxon>
        <taxon>Spiralia</taxon>
        <taxon>Lophotrochozoa</taxon>
        <taxon>Platyhelminthes</taxon>
        <taxon>Cestoda</taxon>
        <taxon>Eucestoda</taxon>
        <taxon>Cyclophyllidea</taxon>
        <taxon>Mesocestoididae</taxon>
        <taxon>Mesocestoides</taxon>
    </lineage>
</organism>
<sequence length="90" mass="9375">MPGPAHPTPAATRLVCPSPPPSPGAQRQPTCGRDIHRVCASTRRVSILWAAINASSTNTINRTTGPGLPRLRGLAGEQDVLGIAVTRSQS</sequence>
<protein>
    <submittedName>
        <fullName evidence="2">Uncharacterized protein</fullName>
    </submittedName>
</protein>
<reference evidence="2" key="1">
    <citation type="submission" date="2019-11" db="UniProtKB">
        <authorList>
            <consortium name="WormBaseParasite"/>
        </authorList>
    </citation>
    <scope>IDENTIFICATION</scope>
</reference>
<evidence type="ECO:0000313" key="2">
    <source>
        <dbReference type="WBParaSite" id="MCU_001381-RA"/>
    </source>
</evidence>
<evidence type="ECO:0000256" key="1">
    <source>
        <dbReference type="SAM" id="MobiDB-lite"/>
    </source>
</evidence>
<feature type="region of interest" description="Disordered" evidence="1">
    <location>
        <begin position="1"/>
        <end position="31"/>
    </location>
</feature>
<dbReference type="AlphaFoldDB" id="A0A5K3EMS9"/>
<name>A0A5K3EMS9_MESCO</name>